<feature type="domain" description="ACT" evidence="1">
    <location>
        <begin position="6"/>
        <end position="82"/>
    </location>
</feature>
<dbReference type="InterPro" id="IPR045865">
    <property type="entry name" value="ACT-like_dom_sf"/>
</dbReference>
<dbReference type="GO" id="GO:0006355">
    <property type="term" value="P:regulation of DNA-templated transcription"/>
    <property type="evidence" value="ECO:0007669"/>
    <property type="project" value="InterPro"/>
</dbReference>
<accession>A0A5B9W7Y4</accession>
<reference evidence="2 3" key="1">
    <citation type="submission" date="2019-08" db="EMBL/GenBank/DDBJ databases">
        <title>Deep-cultivation of Planctomycetes and their phenomic and genomic characterization uncovers novel biology.</title>
        <authorList>
            <person name="Wiegand S."/>
            <person name="Jogler M."/>
            <person name="Boedeker C."/>
            <person name="Pinto D."/>
            <person name="Vollmers J."/>
            <person name="Rivas-Marin E."/>
            <person name="Kohn T."/>
            <person name="Peeters S.H."/>
            <person name="Heuer A."/>
            <person name="Rast P."/>
            <person name="Oberbeckmann S."/>
            <person name="Bunk B."/>
            <person name="Jeske O."/>
            <person name="Meyerdierks A."/>
            <person name="Storesund J.E."/>
            <person name="Kallscheuer N."/>
            <person name="Luecker S."/>
            <person name="Lage O.M."/>
            <person name="Pohl T."/>
            <person name="Merkel B.J."/>
            <person name="Hornburger P."/>
            <person name="Mueller R.-W."/>
            <person name="Bruemmer F."/>
            <person name="Labrenz M."/>
            <person name="Spormann A.M."/>
            <person name="Op den Camp H."/>
            <person name="Overmann J."/>
            <person name="Amann R."/>
            <person name="Jetten M.S.M."/>
            <person name="Mascher T."/>
            <person name="Medema M.H."/>
            <person name="Devos D.P."/>
            <person name="Kaster A.-K."/>
            <person name="Ovreas L."/>
            <person name="Rohde M."/>
            <person name="Galperin M.Y."/>
            <person name="Jogler C."/>
        </authorList>
    </citation>
    <scope>NUCLEOTIDE SEQUENCE [LARGE SCALE GENOMIC DNA]</scope>
    <source>
        <strain evidence="2 3">OJF2</strain>
    </source>
</reference>
<dbReference type="PANTHER" id="PTHR34875:SF6">
    <property type="entry name" value="UPF0237 PROTEIN MJ1558"/>
    <property type="match status" value="1"/>
</dbReference>
<dbReference type="PROSITE" id="PS51671">
    <property type="entry name" value="ACT"/>
    <property type="match status" value="1"/>
</dbReference>
<dbReference type="OrthoDB" id="12860at2"/>
<sequence length="176" mass="18801">MKKTFVLTLTGPDRIGFVEEVTRLLLERGGNVETSRMARLGGEFAVLVLVTLPSDSLARLDADLSALSARGYKVTKTPADYPGFEARAGWRPYRIAVEGADHEGIINGIARYLSEQGIDIESADSECAPGATSGVPLFAMTAKILVPPGLADKGWEDGLRQIGERQNLDITVANAG</sequence>
<dbReference type="InterPro" id="IPR050990">
    <property type="entry name" value="UPF0237/GcvR_regulator"/>
</dbReference>
<dbReference type="EMBL" id="CP042997">
    <property type="protein sequence ID" value="QEH36796.1"/>
    <property type="molecule type" value="Genomic_DNA"/>
</dbReference>
<evidence type="ECO:0000313" key="3">
    <source>
        <dbReference type="Proteomes" id="UP000324233"/>
    </source>
</evidence>
<dbReference type="Gene3D" id="3.30.70.260">
    <property type="match status" value="2"/>
</dbReference>
<dbReference type="RefSeq" id="WP_148596440.1">
    <property type="nucleotide sequence ID" value="NZ_CP042997.1"/>
</dbReference>
<dbReference type="Proteomes" id="UP000324233">
    <property type="component" value="Chromosome"/>
</dbReference>
<dbReference type="PIRSF" id="PIRSF028103">
    <property type="entry name" value="GcvR"/>
    <property type="match status" value="1"/>
</dbReference>
<dbReference type="AlphaFoldDB" id="A0A5B9W7Y4"/>
<dbReference type="PANTHER" id="PTHR34875">
    <property type="entry name" value="UPF0237 PROTEIN MJ1558"/>
    <property type="match status" value="1"/>
</dbReference>
<dbReference type="SUPFAM" id="SSF55021">
    <property type="entry name" value="ACT-like"/>
    <property type="match status" value="2"/>
</dbReference>
<evidence type="ECO:0000259" key="1">
    <source>
        <dbReference type="PROSITE" id="PS51671"/>
    </source>
</evidence>
<dbReference type="Pfam" id="PF13740">
    <property type="entry name" value="ACT_6"/>
    <property type="match status" value="1"/>
</dbReference>
<name>A0A5B9W7Y4_9BACT</name>
<keyword evidence="3" id="KW-1185">Reference proteome</keyword>
<gene>
    <name evidence="2" type="ORF">OJF2_53810</name>
</gene>
<protein>
    <submittedName>
        <fullName evidence="2">Glycine cleavage system transcriptional repressor</fullName>
    </submittedName>
</protein>
<dbReference type="InterPro" id="IPR002912">
    <property type="entry name" value="ACT_dom"/>
</dbReference>
<dbReference type="KEGG" id="agv:OJF2_53810"/>
<dbReference type="InterPro" id="IPR016867">
    <property type="entry name" value="GcvR"/>
</dbReference>
<organism evidence="2 3">
    <name type="scientific">Aquisphaera giovannonii</name>
    <dbReference type="NCBI Taxonomy" id="406548"/>
    <lineage>
        <taxon>Bacteria</taxon>
        <taxon>Pseudomonadati</taxon>
        <taxon>Planctomycetota</taxon>
        <taxon>Planctomycetia</taxon>
        <taxon>Isosphaerales</taxon>
        <taxon>Isosphaeraceae</taxon>
        <taxon>Aquisphaera</taxon>
    </lineage>
</organism>
<evidence type="ECO:0000313" key="2">
    <source>
        <dbReference type="EMBL" id="QEH36796.1"/>
    </source>
</evidence>
<proteinExistence type="predicted"/>